<evidence type="ECO:0000256" key="1">
    <source>
        <dbReference type="SAM" id="MobiDB-lite"/>
    </source>
</evidence>
<evidence type="ECO:0000313" key="3">
    <source>
        <dbReference type="Proteomes" id="UP000299102"/>
    </source>
</evidence>
<evidence type="ECO:0000313" key="2">
    <source>
        <dbReference type="EMBL" id="GBP34233.1"/>
    </source>
</evidence>
<dbReference type="AlphaFoldDB" id="A0A4C1V5X1"/>
<dbReference type="Proteomes" id="UP000299102">
    <property type="component" value="Unassembled WGS sequence"/>
</dbReference>
<organism evidence="2 3">
    <name type="scientific">Eumeta variegata</name>
    <name type="common">Bagworm moth</name>
    <name type="synonym">Eumeta japonica</name>
    <dbReference type="NCBI Taxonomy" id="151549"/>
    <lineage>
        <taxon>Eukaryota</taxon>
        <taxon>Metazoa</taxon>
        <taxon>Ecdysozoa</taxon>
        <taxon>Arthropoda</taxon>
        <taxon>Hexapoda</taxon>
        <taxon>Insecta</taxon>
        <taxon>Pterygota</taxon>
        <taxon>Neoptera</taxon>
        <taxon>Endopterygota</taxon>
        <taxon>Lepidoptera</taxon>
        <taxon>Glossata</taxon>
        <taxon>Ditrysia</taxon>
        <taxon>Tineoidea</taxon>
        <taxon>Psychidae</taxon>
        <taxon>Oiketicinae</taxon>
        <taxon>Eumeta</taxon>
    </lineage>
</organism>
<name>A0A4C1V5X1_EUMVA</name>
<proteinExistence type="predicted"/>
<keyword evidence="3" id="KW-1185">Reference proteome</keyword>
<protein>
    <submittedName>
        <fullName evidence="2">Uncharacterized protein</fullName>
    </submittedName>
</protein>
<dbReference type="EMBL" id="BGZK01000285">
    <property type="protein sequence ID" value="GBP34233.1"/>
    <property type="molecule type" value="Genomic_DNA"/>
</dbReference>
<reference evidence="2 3" key="1">
    <citation type="journal article" date="2019" name="Commun. Biol.">
        <title>The bagworm genome reveals a unique fibroin gene that provides high tensile strength.</title>
        <authorList>
            <person name="Kono N."/>
            <person name="Nakamura H."/>
            <person name="Ohtoshi R."/>
            <person name="Tomita M."/>
            <person name="Numata K."/>
            <person name="Arakawa K."/>
        </authorList>
    </citation>
    <scope>NUCLEOTIDE SEQUENCE [LARGE SCALE GENOMIC DNA]</scope>
</reference>
<sequence>MRTHEKVLRNVDGNYTHPSRHRRFKRPLTVGRCQLASRPFVPGRRPGYRRRRPDLLFLRSTGRIEVRHFKSLTRFENSLATTRETPFRAPAIDSTATAMSSNRKPHGRRAYWSNKTTGDV</sequence>
<accession>A0A4C1V5X1</accession>
<feature type="region of interest" description="Disordered" evidence="1">
    <location>
        <begin position="90"/>
        <end position="120"/>
    </location>
</feature>
<gene>
    <name evidence="2" type="ORF">EVAR_30787_1</name>
</gene>
<comment type="caution">
    <text evidence="2">The sequence shown here is derived from an EMBL/GenBank/DDBJ whole genome shotgun (WGS) entry which is preliminary data.</text>
</comment>